<dbReference type="InterPro" id="IPR043504">
    <property type="entry name" value="Peptidase_S1_PA_chymotrypsin"/>
</dbReference>
<name>A0A8S9WYD4_APOLU</name>
<proteinExistence type="predicted"/>
<feature type="chain" id="PRO_5035828480" description="Peptidase S1 domain-containing protein" evidence="2">
    <location>
        <begin position="24"/>
        <end position="121"/>
    </location>
</feature>
<evidence type="ECO:0000259" key="3">
    <source>
        <dbReference type="Pfam" id="PF00089"/>
    </source>
</evidence>
<keyword evidence="2" id="KW-0732">Signal</keyword>
<dbReference type="GO" id="GO:0004252">
    <property type="term" value="F:serine-type endopeptidase activity"/>
    <property type="evidence" value="ECO:0007669"/>
    <property type="project" value="InterPro"/>
</dbReference>
<keyword evidence="5" id="KW-1185">Reference proteome</keyword>
<dbReference type="PROSITE" id="PS00134">
    <property type="entry name" value="TRYPSIN_HIS"/>
    <property type="match status" value="1"/>
</dbReference>
<sequence length="121" mass="13118">MDASSNLCGVCLVLIVMIGGISSQTSTVEERMEERCRQYAERVFETEEDPILLPGALPKKRDTCGISTQTTIVGGEKASPREFPHMALVGYRGRTKTIWGCGGSLISEEWVVSAAHCIATP</sequence>
<keyword evidence="1" id="KW-1015">Disulfide bond</keyword>
<dbReference type="EMBL" id="WIXP02000014">
    <property type="protein sequence ID" value="KAF6200345.1"/>
    <property type="molecule type" value="Genomic_DNA"/>
</dbReference>
<protein>
    <recommendedName>
        <fullName evidence="3">Peptidase S1 domain-containing protein</fullName>
    </recommendedName>
</protein>
<dbReference type="GO" id="GO:0006508">
    <property type="term" value="P:proteolysis"/>
    <property type="evidence" value="ECO:0007669"/>
    <property type="project" value="InterPro"/>
</dbReference>
<dbReference type="InterPro" id="IPR001254">
    <property type="entry name" value="Trypsin_dom"/>
</dbReference>
<evidence type="ECO:0000313" key="5">
    <source>
        <dbReference type="Proteomes" id="UP000466442"/>
    </source>
</evidence>
<dbReference type="InterPro" id="IPR018114">
    <property type="entry name" value="TRYPSIN_HIS"/>
</dbReference>
<comment type="caution">
    <text evidence="4">The sequence shown here is derived from an EMBL/GenBank/DDBJ whole genome shotgun (WGS) entry which is preliminary data.</text>
</comment>
<dbReference type="Pfam" id="PF00089">
    <property type="entry name" value="Trypsin"/>
    <property type="match status" value="1"/>
</dbReference>
<organism evidence="4 5">
    <name type="scientific">Apolygus lucorum</name>
    <name type="common">Small green plant bug</name>
    <name type="synonym">Lygocoris lucorum</name>
    <dbReference type="NCBI Taxonomy" id="248454"/>
    <lineage>
        <taxon>Eukaryota</taxon>
        <taxon>Metazoa</taxon>
        <taxon>Ecdysozoa</taxon>
        <taxon>Arthropoda</taxon>
        <taxon>Hexapoda</taxon>
        <taxon>Insecta</taxon>
        <taxon>Pterygota</taxon>
        <taxon>Neoptera</taxon>
        <taxon>Paraneoptera</taxon>
        <taxon>Hemiptera</taxon>
        <taxon>Heteroptera</taxon>
        <taxon>Panheteroptera</taxon>
        <taxon>Cimicomorpha</taxon>
        <taxon>Miridae</taxon>
        <taxon>Mirini</taxon>
        <taxon>Apolygus</taxon>
    </lineage>
</organism>
<accession>A0A8S9WYD4</accession>
<evidence type="ECO:0000256" key="2">
    <source>
        <dbReference type="SAM" id="SignalP"/>
    </source>
</evidence>
<dbReference type="SUPFAM" id="SSF50494">
    <property type="entry name" value="Trypsin-like serine proteases"/>
    <property type="match status" value="1"/>
</dbReference>
<dbReference type="OrthoDB" id="6628837at2759"/>
<gene>
    <name evidence="4" type="ORF">GE061_006648</name>
</gene>
<evidence type="ECO:0000313" key="4">
    <source>
        <dbReference type="EMBL" id="KAF6200345.1"/>
    </source>
</evidence>
<dbReference type="Gene3D" id="2.40.10.10">
    <property type="entry name" value="Trypsin-like serine proteases"/>
    <property type="match status" value="1"/>
</dbReference>
<feature type="domain" description="Peptidase S1" evidence="3">
    <location>
        <begin position="72"/>
        <end position="119"/>
    </location>
</feature>
<feature type="signal peptide" evidence="2">
    <location>
        <begin position="1"/>
        <end position="23"/>
    </location>
</feature>
<dbReference type="PANTHER" id="PTHR24252">
    <property type="entry name" value="ACROSIN-RELATED"/>
    <property type="match status" value="1"/>
</dbReference>
<reference evidence="4" key="1">
    <citation type="journal article" date="2021" name="Mol. Ecol. Resour.">
        <title>Apolygus lucorum genome provides insights into omnivorousness and mesophyll feeding.</title>
        <authorList>
            <person name="Liu Y."/>
            <person name="Liu H."/>
            <person name="Wang H."/>
            <person name="Huang T."/>
            <person name="Liu B."/>
            <person name="Yang B."/>
            <person name="Yin L."/>
            <person name="Li B."/>
            <person name="Zhang Y."/>
            <person name="Zhang S."/>
            <person name="Jiang F."/>
            <person name="Zhang X."/>
            <person name="Ren Y."/>
            <person name="Wang B."/>
            <person name="Wang S."/>
            <person name="Lu Y."/>
            <person name="Wu K."/>
            <person name="Fan W."/>
            <person name="Wang G."/>
        </authorList>
    </citation>
    <scope>NUCLEOTIDE SEQUENCE</scope>
    <source>
        <strain evidence="4">12Hb</strain>
    </source>
</reference>
<dbReference type="InterPro" id="IPR009003">
    <property type="entry name" value="Peptidase_S1_PA"/>
</dbReference>
<dbReference type="AlphaFoldDB" id="A0A8S9WYD4"/>
<dbReference type="PANTHER" id="PTHR24252:SF7">
    <property type="entry name" value="HYALIN"/>
    <property type="match status" value="1"/>
</dbReference>
<dbReference type="Proteomes" id="UP000466442">
    <property type="component" value="Unassembled WGS sequence"/>
</dbReference>
<evidence type="ECO:0000256" key="1">
    <source>
        <dbReference type="ARBA" id="ARBA00023157"/>
    </source>
</evidence>